<feature type="non-terminal residue" evidence="1">
    <location>
        <position position="245"/>
    </location>
</feature>
<organism evidence="1 2">
    <name type="scientific">Stylosanthes scabra</name>
    <dbReference type="NCBI Taxonomy" id="79078"/>
    <lineage>
        <taxon>Eukaryota</taxon>
        <taxon>Viridiplantae</taxon>
        <taxon>Streptophyta</taxon>
        <taxon>Embryophyta</taxon>
        <taxon>Tracheophyta</taxon>
        <taxon>Spermatophyta</taxon>
        <taxon>Magnoliopsida</taxon>
        <taxon>eudicotyledons</taxon>
        <taxon>Gunneridae</taxon>
        <taxon>Pentapetalae</taxon>
        <taxon>rosids</taxon>
        <taxon>fabids</taxon>
        <taxon>Fabales</taxon>
        <taxon>Fabaceae</taxon>
        <taxon>Papilionoideae</taxon>
        <taxon>50 kb inversion clade</taxon>
        <taxon>dalbergioids sensu lato</taxon>
        <taxon>Dalbergieae</taxon>
        <taxon>Pterocarpus clade</taxon>
        <taxon>Stylosanthes</taxon>
    </lineage>
</organism>
<evidence type="ECO:0000313" key="1">
    <source>
        <dbReference type="EMBL" id="MED6152722.1"/>
    </source>
</evidence>
<name>A0ABU6TUZ4_9FABA</name>
<dbReference type="Proteomes" id="UP001341840">
    <property type="component" value="Unassembled WGS sequence"/>
</dbReference>
<proteinExistence type="predicted"/>
<dbReference type="EMBL" id="JASCZI010092736">
    <property type="protein sequence ID" value="MED6152722.1"/>
    <property type="molecule type" value="Genomic_DNA"/>
</dbReference>
<gene>
    <name evidence="1" type="ORF">PIB30_094739</name>
</gene>
<keyword evidence="2" id="KW-1185">Reference proteome</keyword>
<protein>
    <submittedName>
        <fullName evidence="1">Uncharacterized protein</fullName>
    </submittedName>
</protein>
<sequence>MDQNSGFRLGLFGSDPMILEAQIAARSKKVAIETKNKEEARPTGVASGPWVEGVALSSSSCPYPPGFGPCSEGVHVHHVIRAQNSHEIVCESPFVEGDRGCEALSVNESPLKSDEVNKMPPHEDEECSEETLCRINSEVLQAGNKVVNSDGVGEGVNSKELGAEVDSALEQAIQEEGSKETLYRMNVKAVAGIWDHDASVKNVVIRGLEIKGSGVANVNHVEETQASDTENEWVEGESATEEFWD</sequence>
<accession>A0ABU6TUZ4</accession>
<evidence type="ECO:0000313" key="2">
    <source>
        <dbReference type="Proteomes" id="UP001341840"/>
    </source>
</evidence>
<reference evidence="1 2" key="1">
    <citation type="journal article" date="2023" name="Plants (Basel)">
        <title>Bridging the Gap: Combining Genomics and Transcriptomics Approaches to Understand Stylosanthes scabra, an Orphan Legume from the Brazilian Caatinga.</title>
        <authorList>
            <person name="Ferreira-Neto J.R.C."/>
            <person name="da Silva M.D."/>
            <person name="Binneck E."/>
            <person name="de Melo N.F."/>
            <person name="da Silva R.H."/>
            <person name="de Melo A.L.T.M."/>
            <person name="Pandolfi V."/>
            <person name="Bustamante F.O."/>
            <person name="Brasileiro-Vidal A.C."/>
            <person name="Benko-Iseppon A.M."/>
        </authorList>
    </citation>
    <scope>NUCLEOTIDE SEQUENCE [LARGE SCALE GENOMIC DNA]</scope>
    <source>
        <tissue evidence="1">Leaves</tissue>
    </source>
</reference>
<comment type="caution">
    <text evidence="1">The sequence shown here is derived from an EMBL/GenBank/DDBJ whole genome shotgun (WGS) entry which is preliminary data.</text>
</comment>